<proteinExistence type="predicted"/>
<protein>
    <recommendedName>
        <fullName evidence="4">DUF624 domain-containing protein</fullName>
    </recommendedName>
</protein>
<keyword evidence="1" id="KW-0812">Transmembrane</keyword>
<evidence type="ECO:0000313" key="2">
    <source>
        <dbReference type="EMBL" id="GGI14015.1"/>
    </source>
</evidence>
<feature type="transmembrane region" description="Helical" evidence="1">
    <location>
        <begin position="116"/>
        <end position="139"/>
    </location>
</feature>
<feature type="transmembrane region" description="Helical" evidence="1">
    <location>
        <begin position="29"/>
        <end position="50"/>
    </location>
</feature>
<feature type="transmembrane region" description="Helical" evidence="1">
    <location>
        <begin position="85"/>
        <end position="104"/>
    </location>
</feature>
<name>A0A8J3EWF3_9BIFI</name>
<keyword evidence="1" id="KW-0472">Membrane</keyword>
<feature type="transmembrane region" description="Helical" evidence="1">
    <location>
        <begin position="160"/>
        <end position="181"/>
    </location>
</feature>
<comment type="caution">
    <text evidence="2">The sequence shown here is derived from an EMBL/GenBank/DDBJ whole genome shotgun (WGS) entry which is preliminary data.</text>
</comment>
<feature type="transmembrane region" description="Helical" evidence="1">
    <location>
        <begin position="187"/>
        <end position="207"/>
    </location>
</feature>
<dbReference type="InterPro" id="IPR006938">
    <property type="entry name" value="DUF624"/>
</dbReference>
<organism evidence="2 3">
    <name type="scientific">Galliscardovia ingluviei</name>
    <dbReference type="NCBI Taxonomy" id="1769422"/>
    <lineage>
        <taxon>Bacteria</taxon>
        <taxon>Bacillati</taxon>
        <taxon>Actinomycetota</taxon>
        <taxon>Actinomycetes</taxon>
        <taxon>Bifidobacteriales</taxon>
        <taxon>Bifidobacteriaceae</taxon>
        <taxon>Galliscardovia</taxon>
    </lineage>
</organism>
<reference evidence="2" key="2">
    <citation type="submission" date="2020-09" db="EMBL/GenBank/DDBJ databases">
        <authorList>
            <person name="Sun Q."/>
            <person name="Sedlacek I."/>
        </authorList>
    </citation>
    <scope>NUCLEOTIDE SEQUENCE</scope>
    <source>
        <strain evidence="2">CCM 8606</strain>
    </source>
</reference>
<keyword evidence="1" id="KW-1133">Transmembrane helix</keyword>
<evidence type="ECO:0000313" key="3">
    <source>
        <dbReference type="Proteomes" id="UP000619536"/>
    </source>
</evidence>
<dbReference type="EMBL" id="BMDH01000002">
    <property type="protein sequence ID" value="GGI14015.1"/>
    <property type="molecule type" value="Genomic_DNA"/>
</dbReference>
<keyword evidence="3" id="KW-1185">Reference proteome</keyword>
<dbReference type="RefSeq" id="WP_188355060.1">
    <property type="nucleotide sequence ID" value="NZ_BMDH01000002.1"/>
</dbReference>
<reference evidence="2" key="1">
    <citation type="journal article" date="2014" name="Int. J. Syst. Evol. Microbiol.">
        <title>Complete genome sequence of Corynebacterium casei LMG S-19264T (=DSM 44701T), isolated from a smear-ripened cheese.</title>
        <authorList>
            <consortium name="US DOE Joint Genome Institute (JGI-PGF)"/>
            <person name="Walter F."/>
            <person name="Albersmeier A."/>
            <person name="Kalinowski J."/>
            <person name="Ruckert C."/>
        </authorList>
    </citation>
    <scope>NUCLEOTIDE SEQUENCE</scope>
    <source>
        <strain evidence="2">CCM 8606</strain>
    </source>
</reference>
<dbReference type="AlphaFoldDB" id="A0A8J3EWF3"/>
<accession>A0A8J3EWF3</accession>
<gene>
    <name evidence="2" type="ORF">GCM10007377_08820</name>
</gene>
<dbReference type="Proteomes" id="UP000619536">
    <property type="component" value="Unassembled WGS sequence"/>
</dbReference>
<sequence length="220" mass="24156">MSNAKRPLSQRLFDDNNAFFRIMGVAGDLILLNILGVLACIPVVTAGAGFTAMNRVLVNMLEDKPVRIVRDFWQAFKHNFKPATALWLICLMVIIIARVDMWALASAQFASLDTAIRVIALVALFAIGLIVGAIAYYGFMHIALFQRPFGTQLRNAAWSAFALLPRTIVILIILVACGLLIGQFFVYAVPVLLLFGLSVPLGACAWITHSAIARIVYPHE</sequence>
<evidence type="ECO:0008006" key="4">
    <source>
        <dbReference type="Google" id="ProtNLM"/>
    </source>
</evidence>
<dbReference type="Pfam" id="PF04854">
    <property type="entry name" value="DUF624"/>
    <property type="match status" value="1"/>
</dbReference>
<evidence type="ECO:0000256" key="1">
    <source>
        <dbReference type="SAM" id="Phobius"/>
    </source>
</evidence>